<evidence type="ECO:0000313" key="1">
    <source>
        <dbReference type="EMBL" id="MFC7057880.1"/>
    </source>
</evidence>
<name>A0ABD5VXR1_9EURY</name>
<dbReference type="RefSeq" id="WP_382184676.1">
    <property type="nucleotide sequence ID" value="NZ_JBHSZI010000001.1"/>
</dbReference>
<reference evidence="1 2" key="1">
    <citation type="journal article" date="2019" name="Int. J. Syst. Evol. Microbiol.">
        <title>The Global Catalogue of Microorganisms (GCM) 10K type strain sequencing project: providing services to taxonomists for standard genome sequencing and annotation.</title>
        <authorList>
            <consortium name="The Broad Institute Genomics Platform"/>
            <consortium name="The Broad Institute Genome Sequencing Center for Infectious Disease"/>
            <person name="Wu L."/>
            <person name="Ma J."/>
        </authorList>
    </citation>
    <scope>NUCLEOTIDE SEQUENCE [LARGE SCALE GENOMIC DNA]</scope>
    <source>
        <strain evidence="1 2">JCM 30072</strain>
    </source>
</reference>
<dbReference type="EMBL" id="JBHSZI010000001">
    <property type="protein sequence ID" value="MFC7057880.1"/>
    <property type="molecule type" value="Genomic_DNA"/>
</dbReference>
<dbReference type="AlphaFoldDB" id="A0ABD5VXR1"/>
<keyword evidence="2" id="KW-1185">Reference proteome</keyword>
<accession>A0ABD5VXR1</accession>
<comment type="caution">
    <text evidence="1">The sequence shown here is derived from an EMBL/GenBank/DDBJ whole genome shotgun (WGS) entry which is preliminary data.</text>
</comment>
<evidence type="ECO:0000313" key="2">
    <source>
        <dbReference type="Proteomes" id="UP001596445"/>
    </source>
</evidence>
<organism evidence="1 2">
    <name type="scientific">Halovenus salina</name>
    <dbReference type="NCBI Taxonomy" id="1510225"/>
    <lineage>
        <taxon>Archaea</taxon>
        <taxon>Methanobacteriati</taxon>
        <taxon>Methanobacteriota</taxon>
        <taxon>Stenosarchaea group</taxon>
        <taxon>Halobacteria</taxon>
        <taxon>Halobacteriales</taxon>
        <taxon>Haloarculaceae</taxon>
        <taxon>Halovenus</taxon>
    </lineage>
</organism>
<dbReference type="Proteomes" id="UP001596445">
    <property type="component" value="Unassembled WGS sequence"/>
</dbReference>
<proteinExistence type="predicted"/>
<gene>
    <name evidence="1" type="ORF">ACFQQG_06495</name>
</gene>
<sequence>MGVGAGTTAGGFGPLADAGLDQTVTEGETVYLDAGVRLRQREQSTPTSGR</sequence>
<protein>
    <submittedName>
        <fullName evidence="1">Uncharacterized protein</fullName>
    </submittedName>
</protein>